<evidence type="ECO:0000256" key="1">
    <source>
        <dbReference type="SAM" id="Phobius"/>
    </source>
</evidence>
<feature type="transmembrane region" description="Helical" evidence="1">
    <location>
        <begin position="188"/>
        <end position="214"/>
    </location>
</feature>
<feature type="transmembrane region" description="Helical" evidence="1">
    <location>
        <begin position="156"/>
        <end position="176"/>
    </location>
</feature>
<name>A0A1F6TD41_9PROT</name>
<feature type="transmembrane region" description="Helical" evidence="1">
    <location>
        <begin position="12"/>
        <end position="34"/>
    </location>
</feature>
<evidence type="ECO:0000313" key="3">
    <source>
        <dbReference type="Proteomes" id="UP000177925"/>
    </source>
</evidence>
<keyword evidence="1" id="KW-0472">Membrane</keyword>
<sequence>MEIEIKTATVTWLLALTTVFLVLTHIAGQYYLFFVSPGIAPTVVGLFNLDGERNVPAAYSTLLLLACACLLMLIAHASRRKGAGYLYWLGLALVFVFLASDEFFELHEGLVVPVRSALKTSGLLYFAWVIPYSAALGILALIYLKFVFSLPARTRRLFLLAGLIYVAGTLGMELFAGQYYEQVQRVDAVYSLIFVTIEELLEMTGLVIFIHALLSHIDAELGEISL</sequence>
<dbReference type="AlphaFoldDB" id="A0A1F6TD41"/>
<protein>
    <submittedName>
        <fullName evidence="2">Uncharacterized protein</fullName>
    </submittedName>
</protein>
<feature type="transmembrane region" description="Helical" evidence="1">
    <location>
        <begin position="124"/>
        <end position="144"/>
    </location>
</feature>
<feature type="transmembrane region" description="Helical" evidence="1">
    <location>
        <begin position="85"/>
        <end position="104"/>
    </location>
</feature>
<accession>A0A1F6TD41</accession>
<keyword evidence="1" id="KW-0812">Transmembrane</keyword>
<feature type="transmembrane region" description="Helical" evidence="1">
    <location>
        <begin position="54"/>
        <end position="73"/>
    </location>
</feature>
<gene>
    <name evidence="2" type="ORF">A2150_04130</name>
</gene>
<dbReference type="Proteomes" id="UP000177925">
    <property type="component" value="Unassembled WGS sequence"/>
</dbReference>
<comment type="caution">
    <text evidence="2">The sequence shown here is derived from an EMBL/GenBank/DDBJ whole genome shotgun (WGS) entry which is preliminary data.</text>
</comment>
<reference evidence="2 3" key="1">
    <citation type="journal article" date="2016" name="Nat. Commun.">
        <title>Thousands of microbial genomes shed light on interconnected biogeochemical processes in an aquifer system.</title>
        <authorList>
            <person name="Anantharaman K."/>
            <person name="Brown C.T."/>
            <person name="Hug L.A."/>
            <person name="Sharon I."/>
            <person name="Castelle C.J."/>
            <person name="Probst A.J."/>
            <person name="Thomas B.C."/>
            <person name="Singh A."/>
            <person name="Wilkins M.J."/>
            <person name="Karaoz U."/>
            <person name="Brodie E.L."/>
            <person name="Williams K.H."/>
            <person name="Hubbard S.S."/>
            <person name="Banfield J.F."/>
        </authorList>
    </citation>
    <scope>NUCLEOTIDE SEQUENCE [LARGE SCALE GENOMIC DNA]</scope>
</reference>
<evidence type="ECO:0000313" key="2">
    <source>
        <dbReference type="EMBL" id="OGI42975.1"/>
    </source>
</evidence>
<organism evidence="2 3">
    <name type="scientific">Candidatus Muproteobacteria bacterium RBG_16_64_11</name>
    <dbReference type="NCBI Taxonomy" id="1817758"/>
    <lineage>
        <taxon>Bacteria</taxon>
        <taxon>Pseudomonadati</taxon>
        <taxon>Pseudomonadota</taxon>
        <taxon>Candidatus Muproteobacteria</taxon>
    </lineage>
</organism>
<keyword evidence="1" id="KW-1133">Transmembrane helix</keyword>
<dbReference type="EMBL" id="MFSS01000072">
    <property type="protein sequence ID" value="OGI42975.1"/>
    <property type="molecule type" value="Genomic_DNA"/>
</dbReference>
<proteinExistence type="predicted"/>